<evidence type="ECO:0000313" key="4">
    <source>
        <dbReference type="Proteomes" id="UP000316238"/>
    </source>
</evidence>
<dbReference type="AlphaFoldDB" id="A0A521G1Z6"/>
<evidence type="ECO:0000259" key="2">
    <source>
        <dbReference type="Pfam" id="PF25497"/>
    </source>
</evidence>
<gene>
    <name evidence="3" type="ORF">CDV28_1129</name>
</gene>
<protein>
    <recommendedName>
        <fullName evidence="2">C-terminal of Roc COR-B domain-containing protein</fullName>
    </recommendedName>
</protein>
<dbReference type="Pfam" id="PF25497">
    <property type="entry name" value="COR-B"/>
    <property type="match status" value="1"/>
</dbReference>
<sequence length="199" mass="23318">MDFLHEDFLPLSVLPRFMVKLHKDIKGEQHWRTGVVLQDKDGGAQAAVKADYEKRRISLWVNGPRRKEYLHFLWYSLREINASFEKLRVRERVPMPDDPERTADYETLLKHAQRGNDLYIPDGSDKEYSVKELLGLVQPKDKGELRSVMQNIDKQQEDKESAAEVFNRVVEPKITILGITFNINELFAVILGRERKKRK</sequence>
<reference evidence="3" key="1">
    <citation type="submission" date="2017-07" db="EMBL/GenBank/DDBJ databases">
        <title>The cable genome - Insights into the physiology and evolution of filamentous bacteria capable of sulfide oxidation via long distance electron transfer.</title>
        <authorList>
            <person name="Thorup C."/>
            <person name="Bjerg J.T."/>
            <person name="Schreiber L."/>
            <person name="Nielsen L.P."/>
            <person name="Kjeldsen K.U."/>
            <person name="Boesen T."/>
            <person name="Boggild A."/>
            <person name="Meysman F."/>
            <person name="Geelhoed J."/>
            <person name="Schramm A."/>
        </authorList>
    </citation>
    <scope>NUCLEOTIDE SEQUENCE [LARGE SCALE GENOMIC DNA]</scope>
    <source>
        <strain evidence="3">GS</strain>
    </source>
</reference>
<organism evidence="3 4">
    <name type="scientific">Candidatus Electronema aureum</name>
    <dbReference type="NCBI Taxonomy" id="2005002"/>
    <lineage>
        <taxon>Bacteria</taxon>
        <taxon>Pseudomonadati</taxon>
        <taxon>Thermodesulfobacteriota</taxon>
        <taxon>Desulfobulbia</taxon>
        <taxon>Desulfobulbales</taxon>
        <taxon>Desulfobulbaceae</taxon>
        <taxon>Candidatus Electronema</taxon>
    </lineage>
</organism>
<keyword evidence="4" id="KW-1185">Reference proteome</keyword>
<accession>A0A521G1Z6</accession>
<name>A0A521G1Z6_9BACT</name>
<proteinExistence type="predicted"/>
<dbReference type="EMBL" id="NQJD01000012">
    <property type="protein sequence ID" value="TAA75035.1"/>
    <property type="molecule type" value="Genomic_DNA"/>
</dbReference>
<evidence type="ECO:0000313" key="3">
    <source>
        <dbReference type="EMBL" id="TAA75035.1"/>
    </source>
</evidence>
<feature type="domain" description="C-terminal of Roc COR-B" evidence="2">
    <location>
        <begin position="5"/>
        <end position="134"/>
    </location>
</feature>
<comment type="caution">
    <text evidence="3">The sequence shown here is derived from an EMBL/GenBank/DDBJ whole genome shotgun (WGS) entry which is preliminary data.</text>
</comment>
<dbReference type="InterPro" id="IPR057263">
    <property type="entry name" value="COR-B"/>
</dbReference>
<evidence type="ECO:0000256" key="1">
    <source>
        <dbReference type="ARBA" id="ARBA00022737"/>
    </source>
</evidence>
<dbReference type="Proteomes" id="UP000316238">
    <property type="component" value="Unassembled WGS sequence"/>
</dbReference>
<keyword evidence="1" id="KW-0677">Repeat</keyword>
<dbReference type="Gene3D" id="3.30.310.200">
    <property type="match status" value="1"/>
</dbReference>